<dbReference type="GeneID" id="66852436"/>
<organism evidence="2 3">
    <name type="scientific">Streptomyces rimosus subsp. rimosus</name>
    <dbReference type="NCBI Taxonomy" id="132474"/>
    <lineage>
        <taxon>Bacteria</taxon>
        <taxon>Bacillati</taxon>
        <taxon>Actinomycetota</taxon>
        <taxon>Actinomycetes</taxon>
        <taxon>Kitasatosporales</taxon>
        <taxon>Streptomycetaceae</taxon>
        <taxon>Streptomyces</taxon>
    </lineage>
</organism>
<evidence type="ECO:0000313" key="3">
    <source>
        <dbReference type="Proteomes" id="UP000829494"/>
    </source>
</evidence>
<gene>
    <name evidence="2" type="ORF">SRIMR7_40290</name>
</gene>
<dbReference type="RefSeq" id="WP_003981412.1">
    <property type="nucleotide sequence ID" value="NZ_CP043497.1"/>
</dbReference>
<name>A0ABY3ZE43_STRRM</name>
<sequence>MPVLMITAAVLLALDHRRHRRDGLDHRSAVAAALADTVPAAVRKLTAHELFLSTSFLRWVTHRGPHGVRAGDLPAPYAPGQVAVTYGFLFDGSLRLRYGALLDIRIPADRIASVRLDRQFPSDKLAAVKRKRRHRHGRSRPDDHHRRIHRARPLHTSLGKPTEARTFRFYADDAAPVVAALRAGRSEGGLRPQAGRR</sequence>
<dbReference type="EMBL" id="CP094298">
    <property type="protein sequence ID" value="UNZ08413.1"/>
    <property type="molecule type" value="Genomic_DNA"/>
</dbReference>
<keyword evidence="3" id="KW-1185">Reference proteome</keyword>
<protein>
    <submittedName>
        <fullName evidence="2">Uncharacterized protein</fullName>
    </submittedName>
</protein>
<feature type="region of interest" description="Disordered" evidence="1">
    <location>
        <begin position="130"/>
        <end position="157"/>
    </location>
</feature>
<evidence type="ECO:0000256" key="1">
    <source>
        <dbReference type="SAM" id="MobiDB-lite"/>
    </source>
</evidence>
<accession>A0ABY3ZE43</accession>
<evidence type="ECO:0000313" key="2">
    <source>
        <dbReference type="EMBL" id="UNZ08413.1"/>
    </source>
</evidence>
<reference evidence="2 3" key="1">
    <citation type="submission" date="2022-03" db="EMBL/GenBank/DDBJ databases">
        <title>Complete genome of Streptomyces rimosus ssp. rimosus R7 (=ATCC 10970).</title>
        <authorList>
            <person name="Beganovic S."/>
            <person name="Ruckert C."/>
            <person name="Busche T."/>
            <person name="Kalinowski J."/>
            <person name="Wittmann C."/>
        </authorList>
    </citation>
    <scope>NUCLEOTIDE SEQUENCE [LARGE SCALE GENOMIC DNA]</scope>
    <source>
        <strain evidence="2 3">R7</strain>
    </source>
</reference>
<dbReference type="Proteomes" id="UP000829494">
    <property type="component" value="Chromosome"/>
</dbReference>
<proteinExistence type="predicted"/>